<reference evidence="1" key="1">
    <citation type="submission" date="2022-07" db="EMBL/GenBank/DDBJ databases">
        <title>Genome Sequence of Physisporinus lineatus.</title>
        <authorList>
            <person name="Buettner E."/>
        </authorList>
    </citation>
    <scope>NUCLEOTIDE SEQUENCE</scope>
    <source>
        <strain evidence="1">VT162</strain>
    </source>
</reference>
<gene>
    <name evidence="1" type="ORF">NLI96_g2410</name>
</gene>
<comment type="caution">
    <text evidence="1">The sequence shown here is derived from an EMBL/GenBank/DDBJ whole genome shotgun (WGS) entry which is preliminary data.</text>
</comment>
<keyword evidence="2" id="KW-1185">Reference proteome</keyword>
<accession>A0AAD5V8T1</accession>
<dbReference type="Proteomes" id="UP001212997">
    <property type="component" value="Unassembled WGS sequence"/>
</dbReference>
<dbReference type="EMBL" id="JANAWD010000054">
    <property type="protein sequence ID" value="KAJ3489033.1"/>
    <property type="molecule type" value="Genomic_DNA"/>
</dbReference>
<protein>
    <submittedName>
        <fullName evidence="1">Uncharacterized protein</fullName>
    </submittedName>
</protein>
<proteinExistence type="predicted"/>
<evidence type="ECO:0000313" key="2">
    <source>
        <dbReference type="Proteomes" id="UP001212997"/>
    </source>
</evidence>
<organism evidence="1 2">
    <name type="scientific">Meripilus lineatus</name>
    <dbReference type="NCBI Taxonomy" id="2056292"/>
    <lineage>
        <taxon>Eukaryota</taxon>
        <taxon>Fungi</taxon>
        <taxon>Dikarya</taxon>
        <taxon>Basidiomycota</taxon>
        <taxon>Agaricomycotina</taxon>
        <taxon>Agaricomycetes</taxon>
        <taxon>Polyporales</taxon>
        <taxon>Meripilaceae</taxon>
        <taxon>Meripilus</taxon>
    </lineage>
</organism>
<name>A0AAD5V8T1_9APHY</name>
<evidence type="ECO:0000313" key="1">
    <source>
        <dbReference type="EMBL" id="KAJ3489033.1"/>
    </source>
</evidence>
<dbReference type="AlphaFoldDB" id="A0AAD5V8T1"/>
<sequence length="149" mass="17555">MLVDWLKYWRTTLYHTSVLSFDLANHPHDRLATHCMVVFLERRPDPPSRSQQLRMSEGKIMSRDEFATTLRELETSEEDVQEWLQDVRGDHTVHICVLFEDAARFLWFSLMDLTEYRNTDKETSKLLGENWASYLASKIERGDISQGSE</sequence>